<name>A0A149QYC3_9PROT</name>
<accession>A0A149QYC3</accession>
<dbReference type="Proteomes" id="UP000075573">
    <property type="component" value="Unassembled WGS sequence"/>
</dbReference>
<reference evidence="1 2" key="1">
    <citation type="submission" date="2015-06" db="EMBL/GenBank/DDBJ databases">
        <title>Improved classification and identification of acetic acid bacteria using matrix-assisted laser desorption/ionization time-of-flight mass spectrometry; Gluconobacter nephelii and Gluconobacter uchimurae are later heterotypic synonyms of Gluconobacter japonicus and Gluconobacter oxydans, respectively.</title>
        <authorList>
            <person name="Li L."/>
            <person name="Cleenwerck I."/>
            <person name="De Vuyst L."/>
            <person name="Vandamme P."/>
        </authorList>
    </citation>
    <scope>NUCLEOTIDE SEQUENCE [LARGE SCALE GENOMIC DNA]</scope>
    <source>
        <strain evidence="1 2">LMG 1764</strain>
    </source>
</reference>
<dbReference type="EMBL" id="LHZB01000099">
    <property type="protein sequence ID" value="KXV02305.1"/>
    <property type="molecule type" value="Genomic_DNA"/>
</dbReference>
<protein>
    <submittedName>
        <fullName evidence="1">Uncharacterized protein</fullName>
    </submittedName>
</protein>
<sequence>MSYAFVITGKDAAGEVRFLSDEPDFYPSVYNPLTRRKGEHWLKPLTPTYSLTETAYRIDFAKGMDRSPGLYVAEKLLVGIRNGKPVLSFSKTAKLDAPYTQTLRNSIVTRNRTWEKDADRILTEMAEGSPYPKTGLILSEVPRFIYAQVLETVRRAQKDAAILLTFRDGGRLVRAIQSSCGAHIEMGSVSHTASDGGYGFILREEEGFLGLPKKEGIYFYTGDVVPGDDGIELHGHARPALASDLFNFGLTYETFESMTIGDDPNHPFVRTVNSELARMRAQENALHWALNPQSGAGRETESAVAGPRP</sequence>
<evidence type="ECO:0000313" key="1">
    <source>
        <dbReference type="EMBL" id="KXV02305.1"/>
    </source>
</evidence>
<dbReference type="RefSeq" id="WP_062494282.1">
    <property type="nucleotide sequence ID" value="NZ_LHZB01000099.1"/>
</dbReference>
<proteinExistence type="predicted"/>
<evidence type="ECO:0000313" key="2">
    <source>
        <dbReference type="Proteomes" id="UP000075573"/>
    </source>
</evidence>
<dbReference type="AlphaFoldDB" id="A0A149QYC3"/>
<comment type="caution">
    <text evidence="1">The sequence shown here is derived from an EMBL/GenBank/DDBJ whole genome shotgun (WGS) entry which is preliminary data.</text>
</comment>
<dbReference type="PATRIC" id="fig|442.7.peg.2004"/>
<gene>
    <name evidence="1" type="ORF">AD929_03225</name>
</gene>
<organism evidence="1 2">
    <name type="scientific">Gluconobacter potus</name>
    <dbReference type="NCBI Taxonomy" id="2724927"/>
    <lineage>
        <taxon>Bacteria</taxon>
        <taxon>Pseudomonadati</taxon>
        <taxon>Pseudomonadota</taxon>
        <taxon>Alphaproteobacteria</taxon>
        <taxon>Acetobacterales</taxon>
        <taxon>Acetobacteraceae</taxon>
        <taxon>Gluconobacter</taxon>
    </lineage>
</organism>